<dbReference type="Pfam" id="PF02566">
    <property type="entry name" value="OsmC"/>
    <property type="match status" value="1"/>
</dbReference>
<sequence length="161" mass="16665">MASDYSGPGVEAELTGTLGGEAGYGTLYTARAASTGGRSGRVTTDDGLLDLEIRVPEQLGGPGGAPNPEQLMAAAYAACFHNSLTLVAGRAGVDATDAGVEAAVELRRRGRQDDYVIGVDVTVHLPEVDPRLAGRIVEQAHEHCPYSRALLGNVEVGLHLA</sequence>
<dbReference type="NCBIfam" id="TIGR03561">
    <property type="entry name" value="organ_hyd_perox"/>
    <property type="match status" value="1"/>
</dbReference>
<dbReference type="PANTHER" id="PTHR33797:SF2">
    <property type="entry name" value="ORGANIC HYDROPEROXIDE RESISTANCE PROTEIN-LIKE"/>
    <property type="match status" value="1"/>
</dbReference>
<comment type="caution">
    <text evidence="2">The sequence shown here is derived from an EMBL/GenBank/DDBJ whole genome shotgun (WGS) entry which is preliminary data.</text>
</comment>
<proteinExistence type="inferred from homology"/>
<evidence type="ECO:0000256" key="1">
    <source>
        <dbReference type="ARBA" id="ARBA00007378"/>
    </source>
</evidence>
<dbReference type="SUPFAM" id="SSF82784">
    <property type="entry name" value="OsmC-like"/>
    <property type="match status" value="1"/>
</dbReference>
<evidence type="ECO:0000313" key="3">
    <source>
        <dbReference type="Proteomes" id="UP001230426"/>
    </source>
</evidence>
<reference evidence="2 3" key="1">
    <citation type="submission" date="2023-07" db="EMBL/GenBank/DDBJ databases">
        <title>Sequencing the genomes of 1000 actinobacteria strains.</title>
        <authorList>
            <person name="Klenk H.-P."/>
        </authorList>
    </citation>
    <scope>NUCLEOTIDE SEQUENCE [LARGE SCALE GENOMIC DNA]</scope>
    <source>
        <strain evidence="2 3">DSM 44109</strain>
    </source>
</reference>
<dbReference type="InterPro" id="IPR019953">
    <property type="entry name" value="OHR"/>
</dbReference>
<comment type="similarity">
    <text evidence="1">Belongs to the OsmC/Ohr family.</text>
</comment>
<protein>
    <submittedName>
        <fullName evidence="2">Ohr subfamily peroxiredoxin</fullName>
    </submittedName>
</protein>
<dbReference type="InterPro" id="IPR015946">
    <property type="entry name" value="KH_dom-like_a/b"/>
</dbReference>
<dbReference type="RefSeq" id="WP_306857149.1">
    <property type="nucleotide sequence ID" value="NZ_JAUSRB010000001.1"/>
</dbReference>
<evidence type="ECO:0000313" key="2">
    <source>
        <dbReference type="EMBL" id="MDP9861383.1"/>
    </source>
</evidence>
<dbReference type="Gene3D" id="3.30.300.20">
    <property type="match status" value="1"/>
</dbReference>
<dbReference type="EMBL" id="JAUSRB010000001">
    <property type="protein sequence ID" value="MDP9861383.1"/>
    <property type="molecule type" value="Genomic_DNA"/>
</dbReference>
<dbReference type="Gene3D" id="2.20.25.10">
    <property type="match status" value="1"/>
</dbReference>
<gene>
    <name evidence="2" type="ORF">J2S55_000642</name>
</gene>
<name>A0ABT9QWN3_9ACTN</name>
<dbReference type="InterPro" id="IPR003718">
    <property type="entry name" value="OsmC/Ohr_fam"/>
</dbReference>
<organism evidence="2 3">
    <name type="scientific">Streptosporangium brasiliense</name>
    <dbReference type="NCBI Taxonomy" id="47480"/>
    <lineage>
        <taxon>Bacteria</taxon>
        <taxon>Bacillati</taxon>
        <taxon>Actinomycetota</taxon>
        <taxon>Actinomycetes</taxon>
        <taxon>Streptosporangiales</taxon>
        <taxon>Streptosporangiaceae</taxon>
        <taxon>Streptosporangium</taxon>
    </lineage>
</organism>
<accession>A0ABT9QWN3</accession>
<dbReference type="Proteomes" id="UP001230426">
    <property type="component" value="Unassembled WGS sequence"/>
</dbReference>
<dbReference type="InterPro" id="IPR036102">
    <property type="entry name" value="OsmC/Ohrsf"/>
</dbReference>
<keyword evidence="3" id="KW-1185">Reference proteome</keyword>
<dbReference type="PANTHER" id="PTHR33797">
    <property type="entry name" value="ORGANIC HYDROPEROXIDE RESISTANCE PROTEIN-LIKE"/>
    <property type="match status" value="1"/>
</dbReference>